<reference evidence="3" key="1">
    <citation type="journal article" date="2017" name="Biotechnol. Biofuels">
        <title>Evaluation of environmental bacterial communities as a factor affecting the growth of duckweed Lemna minor.</title>
        <authorList>
            <person name="Ishizawa H."/>
            <person name="Kuroda M."/>
            <person name="Morikawa M."/>
            <person name="Ike M."/>
        </authorList>
    </citation>
    <scope>NUCLEOTIDE SEQUENCE [LARGE SCALE GENOMIC DNA]</scope>
    <source>
        <strain evidence="3">M6</strain>
    </source>
</reference>
<proteinExistence type="predicted"/>
<sequence length="52" mass="5669">MLILKHGEPFAKKTSVGGSAPAQNTAGRLLKITGRKRIRRGTIRPQNPTMGR</sequence>
<evidence type="ECO:0000313" key="2">
    <source>
        <dbReference type="EMBL" id="BBF81584.1"/>
    </source>
</evidence>
<evidence type="ECO:0000256" key="1">
    <source>
        <dbReference type="SAM" id="MobiDB-lite"/>
    </source>
</evidence>
<dbReference type="Proteomes" id="UP000278756">
    <property type="component" value="Chromosome 1"/>
</dbReference>
<feature type="region of interest" description="Disordered" evidence="1">
    <location>
        <begin position="1"/>
        <end position="28"/>
    </location>
</feature>
<protein>
    <submittedName>
        <fullName evidence="2">Uncharacterized protein</fullName>
    </submittedName>
</protein>
<reference evidence="3" key="2">
    <citation type="journal article" date="2017" name="Plant Physiol. Biochem.">
        <title>Differential oxidative and antioxidative response of duckweed Lemna minor toward plant growth promoting/inhibiting bacteria.</title>
        <authorList>
            <person name="Ishizawa H."/>
            <person name="Kuroda M."/>
            <person name="Morikawa M."/>
            <person name="Ike M."/>
        </authorList>
    </citation>
    <scope>NUCLEOTIDE SEQUENCE [LARGE SCALE GENOMIC DNA]</scope>
    <source>
        <strain evidence="3">M6</strain>
    </source>
</reference>
<feature type="compositionally biased region" description="Basic and acidic residues" evidence="1">
    <location>
        <begin position="1"/>
        <end position="11"/>
    </location>
</feature>
<organism evidence="2 3">
    <name type="scientific">Asticcacaulis excentricus</name>
    <dbReference type="NCBI Taxonomy" id="78587"/>
    <lineage>
        <taxon>Bacteria</taxon>
        <taxon>Pseudomonadati</taxon>
        <taxon>Pseudomonadota</taxon>
        <taxon>Alphaproteobacteria</taxon>
        <taxon>Caulobacterales</taxon>
        <taxon>Caulobacteraceae</taxon>
        <taxon>Asticcacaulis</taxon>
    </lineage>
</organism>
<name>A0A3G9G8Y7_9CAUL</name>
<dbReference type="EMBL" id="AP018827">
    <property type="protein sequence ID" value="BBF81584.1"/>
    <property type="molecule type" value="Genomic_DNA"/>
</dbReference>
<accession>A0A3G9G8Y7</accession>
<evidence type="ECO:0000313" key="3">
    <source>
        <dbReference type="Proteomes" id="UP000278756"/>
    </source>
</evidence>
<dbReference type="AlphaFoldDB" id="A0A3G9G8Y7"/>
<gene>
    <name evidence="2" type="ORF">EM6_2186</name>
</gene>